<dbReference type="InterPro" id="IPR012328">
    <property type="entry name" value="Chalcone/stilbene_synt_C"/>
</dbReference>
<dbReference type="GO" id="GO:0030639">
    <property type="term" value="P:polyketide biosynthetic process"/>
    <property type="evidence" value="ECO:0007669"/>
    <property type="project" value="TreeGrafter"/>
</dbReference>
<evidence type="ECO:0000256" key="3">
    <source>
        <dbReference type="ARBA" id="ARBA00023315"/>
    </source>
</evidence>
<evidence type="ECO:0000259" key="5">
    <source>
        <dbReference type="Pfam" id="PF00195"/>
    </source>
</evidence>
<dbReference type="InterPro" id="IPR016039">
    <property type="entry name" value="Thiolase-like"/>
</dbReference>
<reference evidence="7 8" key="1">
    <citation type="submission" date="2019-03" db="EMBL/GenBank/DDBJ databases">
        <title>Genomic Encyclopedia of Type Strains, Phase IV (KMG-IV): sequencing the most valuable type-strain genomes for metagenomic binning, comparative biology and taxonomic classification.</title>
        <authorList>
            <person name="Goeker M."/>
        </authorList>
    </citation>
    <scope>NUCLEOTIDE SEQUENCE [LARGE SCALE GENOMIC DNA]</scope>
    <source>
        <strain evidence="7 8">DSM 46831</strain>
    </source>
</reference>
<name>A0A4R2RKT3_9BACL</name>
<evidence type="ECO:0000259" key="6">
    <source>
        <dbReference type="Pfam" id="PF02797"/>
    </source>
</evidence>
<dbReference type="Gene3D" id="3.40.47.10">
    <property type="match status" value="2"/>
</dbReference>
<keyword evidence="8" id="KW-1185">Reference proteome</keyword>
<evidence type="ECO:0000256" key="2">
    <source>
        <dbReference type="ARBA" id="ARBA00022679"/>
    </source>
</evidence>
<dbReference type="EMBL" id="SLXV01000077">
    <property type="protein sequence ID" value="TCP60321.1"/>
    <property type="molecule type" value="Genomic_DNA"/>
</dbReference>
<dbReference type="InterPro" id="IPR011141">
    <property type="entry name" value="Polyketide_synthase_type-III"/>
</dbReference>
<evidence type="ECO:0000256" key="1">
    <source>
        <dbReference type="ARBA" id="ARBA00005531"/>
    </source>
</evidence>
<dbReference type="Pfam" id="PF00195">
    <property type="entry name" value="Chal_sti_synt_N"/>
    <property type="match status" value="1"/>
</dbReference>
<gene>
    <name evidence="7" type="ORF">EDD57_1773</name>
</gene>
<organism evidence="7 8">
    <name type="scientific">Baia soyae</name>
    <dbReference type="NCBI Taxonomy" id="1544746"/>
    <lineage>
        <taxon>Bacteria</taxon>
        <taxon>Bacillati</taxon>
        <taxon>Bacillota</taxon>
        <taxon>Bacilli</taxon>
        <taxon>Bacillales</taxon>
        <taxon>Thermoactinomycetaceae</taxon>
        <taxon>Baia</taxon>
    </lineage>
</organism>
<dbReference type="Proteomes" id="UP000294746">
    <property type="component" value="Unassembled WGS sequence"/>
</dbReference>
<keyword evidence="2" id="KW-0808">Transferase</keyword>
<keyword evidence="3" id="KW-0012">Acyltransferase</keyword>
<feature type="domain" description="Chalcone/stilbene synthase N-terminal" evidence="5">
    <location>
        <begin position="3"/>
        <end position="199"/>
    </location>
</feature>
<proteinExistence type="inferred from homology"/>
<comment type="similarity">
    <text evidence="1">Belongs to the thiolase-like superfamily. Chalcone/stilbene synthases family.</text>
</comment>
<feature type="active site" description="Acyl-thioester intermediate" evidence="4">
    <location>
        <position position="139"/>
    </location>
</feature>
<dbReference type="GO" id="GO:0016747">
    <property type="term" value="F:acyltransferase activity, transferring groups other than amino-acyl groups"/>
    <property type="evidence" value="ECO:0007669"/>
    <property type="project" value="InterPro"/>
</dbReference>
<dbReference type="Pfam" id="PF02797">
    <property type="entry name" value="Chal_sti_synt_C"/>
    <property type="match status" value="1"/>
</dbReference>
<feature type="domain" description="Chalcone/stilbene synthase C-terminal" evidence="6">
    <location>
        <begin position="215"/>
        <end position="351"/>
    </location>
</feature>
<evidence type="ECO:0000313" key="7">
    <source>
        <dbReference type="EMBL" id="TCP60321.1"/>
    </source>
</evidence>
<accession>A0A4R2RKT3</accession>
<evidence type="ECO:0000313" key="8">
    <source>
        <dbReference type="Proteomes" id="UP000294746"/>
    </source>
</evidence>
<dbReference type="AlphaFoldDB" id="A0A4R2RKT3"/>
<dbReference type="RefSeq" id="WP_165873854.1">
    <property type="nucleotide sequence ID" value="NZ_SLXV01000077.1"/>
</dbReference>
<dbReference type="SUPFAM" id="SSF53901">
    <property type="entry name" value="Thiolase-like"/>
    <property type="match status" value="2"/>
</dbReference>
<protein>
    <submittedName>
        <fullName evidence="7">1,3,6,8-tetrahydroxynaphthalene synthase</fullName>
    </submittedName>
</protein>
<dbReference type="PANTHER" id="PTHR11877">
    <property type="entry name" value="HYDROXYMETHYLGLUTARYL-COA SYNTHASE"/>
    <property type="match status" value="1"/>
</dbReference>
<sequence>MGKIISIGKAFPPYLWKQGLAKEFVDNRFQDHIPNREKALQVYDNGRIEQRYLAVPFERELQERSFDEKNRQFEEYFINMGKESILKCLADVNVHPEEIDHIVFVTSSGVIHQGILSLLCQEIQCRVNVRCTLLFGLGCAGGAGGLARANDLLANHPRGKVVLCCIESFSINFIVDESSSAHLVYLSLFGDGGAAALLVGDELADEFVGPSIIASESVLIPNSKDLVHIGVKDGGFTGGVSQKLPLLLDKHLEGNVKRFTEGQGVTSEQISSYIVHAGGKKILEIAAKSLHIDHEDLKHSWEVLRTSGNTASVLVLLILDELIREQSPSHGDLSLMLAVGPGITLEQILLQW</sequence>
<comment type="caution">
    <text evidence="7">The sequence shown here is derived from an EMBL/GenBank/DDBJ whole genome shotgun (WGS) entry which is preliminary data.</text>
</comment>
<evidence type="ECO:0000256" key="4">
    <source>
        <dbReference type="PIRSR" id="PIRSR000451-1"/>
    </source>
</evidence>
<dbReference type="InterPro" id="IPR001099">
    <property type="entry name" value="Chalcone/stilbene_synt_N"/>
</dbReference>
<dbReference type="PANTHER" id="PTHR11877:SF99">
    <property type="entry name" value="1,3,6,8-TETRAHYDROXYNAPHTHALENE SYNTHASE"/>
    <property type="match status" value="1"/>
</dbReference>
<dbReference type="PIRSF" id="PIRSF000451">
    <property type="entry name" value="PKS_III"/>
    <property type="match status" value="1"/>
</dbReference>